<dbReference type="InterPro" id="IPR025657">
    <property type="entry name" value="RadC_JAB"/>
</dbReference>
<keyword evidence="1" id="KW-0645">Protease</keyword>
<keyword evidence="9" id="KW-1185">Reference proteome</keyword>
<evidence type="ECO:0000313" key="9">
    <source>
        <dbReference type="Proteomes" id="UP000189733"/>
    </source>
</evidence>
<dbReference type="Gene3D" id="1.10.150.20">
    <property type="entry name" value="5' to 3' exonuclease, C-terminal subdomain"/>
    <property type="match status" value="1"/>
</dbReference>
<dbReference type="PANTHER" id="PTHR30471:SF3">
    <property type="entry name" value="UPF0758 PROTEIN YEES-RELATED"/>
    <property type="match status" value="1"/>
</dbReference>
<evidence type="ECO:0000256" key="1">
    <source>
        <dbReference type="ARBA" id="ARBA00022670"/>
    </source>
</evidence>
<keyword evidence="3" id="KW-0378">Hydrolase</keyword>
<evidence type="ECO:0000256" key="5">
    <source>
        <dbReference type="ARBA" id="ARBA00023049"/>
    </source>
</evidence>
<dbReference type="InterPro" id="IPR001405">
    <property type="entry name" value="UPF0758"/>
</dbReference>
<dbReference type="Proteomes" id="UP000189733">
    <property type="component" value="Unassembled WGS sequence"/>
</dbReference>
<comment type="similarity">
    <text evidence="6">Belongs to the UPF0758 family.</text>
</comment>
<sequence>MGHRKRLRERLAHDPRQLADYEILEMLLGYVLVRQDTKPLAKALLDEFGSLPGVFAAHPSDLRRIKGFGPKLESFWSLWKETWARMSELPLRSRPQLNTPDAVASMAIARLGTCTREECWVALLDKANGLLSWDRLTQGTVDQTPIYVREVLSRALEHGASSIILVHNHPSGDTHPSRQDEEVTARVCRSARDMGMRVLDHLVVSGNSFFSFQSHGLL</sequence>
<dbReference type="PROSITE" id="PS50249">
    <property type="entry name" value="MPN"/>
    <property type="match status" value="1"/>
</dbReference>
<dbReference type="Pfam" id="PF04002">
    <property type="entry name" value="RadC"/>
    <property type="match status" value="1"/>
</dbReference>
<keyword evidence="5" id="KW-0482">Metalloprotease</keyword>
<gene>
    <name evidence="8" type="ORF">SAMN02745702_00092</name>
</gene>
<dbReference type="NCBIfam" id="TIGR00608">
    <property type="entry name" value="radc"/>
    <property type="match status" value="1"/>
</dbReference>
<evidence type="ECO:0000313" key="8">
    <source>
        <dbReference type="EMBL" id="SKA63167.1"/>
    </source>
</evidence>
<dbReference type="EMBL" id="FUYA01000001">
    <property type="protein sequence ID" value="SKA63167.1"/>
    <property type="molecule type" value="Genomic_DNA"/>
</dbReference>
<dbReference type="GO" id="GO:0046872">
    <property type="term" value="F:metal ion binding"/>
    <property type="evidence" value="ECO:0007669"/>
    <property type="project" value="UniProtKB-KW"/>
</dbReference>
<dbReference type="AlphaFoldDB" id="A0A1T4VE14"/>
<dbReference type="STRING" id="1121442.SAMN02745702_00092"/>
<keyword evidence="2" id="KW-0479">Metal-binding</keyword>
<dbReference type="GO" id="GO:0008237">
    <property type="term" value="F:metallopeptidase activity"/>
    <property type="evidence" value="ECO:0007669"/>
    <property type="project" value="UniProtKB-KW"/>
</dbReference>
<reference evidence="8 9" key="1">
    <citation type="submission" date="2017-02" db="EMBL/GenBank/DDBJ databases">
        <authorList>
            <person name="Peterson S.W."/>
        </authorList>
    </citation>
    <scope>NUCLEOTIDE SEQUENCE [LARGE SCALE GENOMIC DNA]</scope>
    <source>
        <strain evidence="8 9">DSM 18034</strain>
    </source>
</reference>
<dbReference type="GO" id="GO:0006508">
    <property type="term" value="P:proteolysis"/>
    <property type="evidence" value="ECO:0007669"/>
    <property type="project" value="UniProtKB-KW"/>
</dbReference>
<evidence type="ECO:0000259" key="7">
    <source>
        <dbReference type="PROSITE" id="PS50249"/>
    </source>
</evidence>
<dbReference type="PANTHER" id="PTHR30471">
    <property type="entry name" value="DNA REPAIR PROTEIN RADC"/>
    <property type="match status" value="1"/>
</dbReference>
<organism evidence="8 9">
    <name type="scientific">Desulfobaculum bizertense DSM 18034</name>
    <dbReference type="NCBI Taxonomy" id="1121442"/>
    <lineage>
        <taxon>Bacteria</taxon>
        <taxon>Pseudomonadati</taxon>
        <taxon>Thermodesulfobacteriota</taxon>
        <taxon>Desulfovibrionia</taxon>
        <taxon>Desulfovibrionales</taxon>
        <taxon>Desulfovibrionaceae</taxon>
        <taxon>Desulfobaculum</taxon>
    </lineage>
</organism>
<proteinExistence type="inferred from homology"/>
<evidence type="ECO:0000256" key="2">
    <source>
        <dbReference type="ARBA" id="ARBA00022723"/>
    </source>
</evidence>
<evidence type="ECO:0000256" key="6">
    <source>
        <dbReference type="RuleBase" id="RU003797"/>
    </source>
</evidence>
<dbReference type="PROSITE" id="PS01302">
    <property type="entry name" value="UPF0758"/>
    <property type="match status" value="1"/>
</dbReference>
<dbReference type="Gene3D" id="3.40.140.10">
    <property type="entry name" value="Cytidine Deaminase, domain 2"/>
    <property type="match status" value="1"/>
</dbReference>
<name>A0A1T4VE14_9BACT</name>
<evidence type="ECO:0000256" key="4">
    <source>
        <dbReference type="ARBA" id="ARBA00022833"/>
    </source>
</evidence>
<accession>A0A1T4VE14</accession>
<dbReference type="InterPro" id="IPR020891">
    <property type="entry name" value="UPF0758_CS"/>
</dbReference>
<keyword evidence="4" id="KW-0862">Zinc</keyword>
<dbReference type="SUPFAM" id="SSF47781">
    <property type="entry name" value="RuvA domain 2-like"/>
    <property type="match status" value="1"/>
</dbReference>
<evidence type="ECO:0000256" key="3">
    <source>
        <dbReference type="ARBA" id="ARBA00022801"/>
    </source>
</evidence>
<dbReference type="SUPFAM" id="SSF102712">
    <property type="entry name" value="JAB1/MPN domain"/>
    <property type="match status" value="1"/>
</dbReference>
<feature type="domain" description="MPN" evidence="7">
    <location>
        <begin position="96"/>
        <end position="218"/>
    </location>
</feature>
<dbReference type="CDD" id="cd08071">
    <property type="entry name" value="MPN_DUF2466"/>
    <property type="match status" value="1"/>
</dbReference>
<dbReference type="InterPro" id="IPR037518">
    <property type="entry name" value="MPN"/>
</dbReference>
<dbReference type="InterPro" id="IPR010994">
    <property type="entry name" value="RuvA_2-like"/>
</dbReference>
<protein>
    <submittedName>
        <fullName evidence="8">DNA repair protein RadC</fullName>
    </submittedName>
</protein>